<evidence type="ECO:0000313" key="2">
    <source>
        <dbReference type="Proteomes" id="UP001415857"/>
    </source>
</evidence>
<name>A0AAP0NI61_LIQFO</name>
<dbReference type="AlphaFoldDB" id="A0AAP0NI61"/>
<dbReference type="PANTHER" id="PTHR46929:SF4">
    <property type="entry name" value="MYB_SANT-LIKE DOMAIN-CONTAINING PROTEIN"/>
    <property type="match status" value="1"/>
</dbReference>
<comment type="caution">
    <text evidence="1">The sequence shown here is derived from an EMBL/GenBank/DDBJ whole genome shotgun (WGS) entry which is preliminary data.</text>
</comment>
<gene>
    <name evidence="1" type="ORF">L1049_002960</name>
</gene>
<accession>A0AAP0NI61</accession>
<dbReference type="PANTHER" id="PTHR46929">
    <property type="entry name" value="EXPRESSED PROTEIN"/>
    <property type="match status" value="1"/>
</dbReference>
<sequence>MSGFALSPLTNMWDVEPEVWKTLIEARPKVKKWMNTPIPHYDKLSRMFGKDRATSLGATTAKEKVRQWVAKSENDKDDSKGGS</sequence>
<proteinExistence type="predicted"/>
<reference evidence="1 2" key="1">
    <citation type="journal article" date="2024" name="Plant J.">
        <title>Genome sequences and population genomics reveal climatic adaptation and genomic divergence between two closely related sweetgum species.</title>
        <authorList>
            <person name="Xu W.Q."/>
            <person name="Ren C.Q."/>
            <person name="Zhang X.Y."/>
            <person name="Comes H.P."/>
            <person name="Liu X.H."/>
            <person name="Li Y.G."/>
            <person name="Kettle C.J."/>
            <person name="Jalonen R."/>
            <person name="Gaisberger H."/>
            <person name="Ma Y.Z."/>
            <person name="Qiu Y.X."/>
        </authorList>
    </citation>
    <scope>NUCLEOTIDE SEQUENCE [LARGE SCALE GENOMIC DNA]</scope>
    <source>
        <strain evidence="1">Hangzhou</strain>
    </source>
</reference>
<protein>
    <submittedName>
        <fullName evidence="1">Uncharacterized protein</fullName>
    </submittedName>
</protein>
<organism evidence="1 2">
    <name type="scientific">Liquidambar formosana</name>
    <name type="common">Formosan gum</name>
    <dbReference type="NCBI Taxonomy" id="63359"/>
    <lineage>
        <taxon>Eukaryota</taxon>
        <taxon>Viridiplantae</taxon>
        <taxon>Streptophyta</taxon>
        <taxon>Embryophyta</taxon>
        <taxon>Tracheophyta</taxon>
        <taxon>Spermatophyta</taxon>
        <taxon>Magnoliopsida</taxon>
        <taxon>eudicotyledons</taxon>
        <taxon>Gunneridae</taxon>
        <taxon>Pentapetalae</taxon>
        <taxon>Saxifragales</taxon>
        <taxon>Altingiaceae</taxon>
        <taxon>Liquidambar</taxon>
    </lineage>
</organism>
<keyword evidence="2" id="KW-1185">Reference proteome</keyword>
<evidence type="ECO:0000313" key="1">
    <source>
        <dbReference type="EMBL" id="KAK9272586.1"/>
    </source>
</evidence>
<dbReference type="EMBL" id="JBBPBK010000013">
    <property type="protein sequence ID" value="KAK9272586.1"/>
    <property type="molecule type" value="Genomic_DNA"/>
</dbReference>
<dbReference type="Proteomes" id="UP001415857">
    <property type="component" value="Unassembled WGS sequence"/>
</dbReference>